<dbReference type="PANTHER" id="PTHR11731">
    <property type="entry name" value="PROTEASE FAMILY S9B,C DIPEPTIDYL-PEPTIDASE IV-RELATED"/>
    <property type="match status" value="1"/>
</dbReference>
<dbReference type="AlphaFoldDB" id="A0A811JTW1"/>
<evidence type="ECO:0000313" key="3">
    <source>
        <dbReference type="EMBL" id="CAD5206743.1"/>
    </source>
</evidence>
<dbReference type="InterPro" id="IPR001375">
    <property type="entry name" value="Peptidase_S9_cat"/>
</dbReference>
<dbReference type="GO" id="GO:0008236">
    <property type="term" value="F:serine-type peptidase activity"/>
    <property type="evidence" value="ECO:0007669"/>
    <property type="project" value="InterPro"/>
</dbReference>
<protein>
    <submittedName>
        <fullName evidence="3">Uncharacterized protein</fullName>
    </submittedName>
</protein>
<dbReference type="InterPro" id="IPR002469">
    <property type="entry name" value="Peptidase_S9B_N"/>
</dbReference>
<dbReference type="EMBL" id="CAJFDH010000001">
    <property type="protein sequence ID" value="CAD5206743.1"/>
    <property type="molecule type" value="Genomic_DNA"/>
</dbReference>
<dbReference type="Pfam" id="PF00326">
    <property type="entry name" value="Peptidase_S9"/>
    <property type="match status" value="1"/>
</dbReference>
<feature type="domain" description="Peptidase S9 prolyl oligopeptidase catalytic" evidence="1">
    <location>
        <begin position="608"/>
        <end position="803"/>
    </location>
</feature>
<dbReference type="Proteomes" id="UP000614601">
    <property type="component" value="Unassembled WGS sequence"/>
</dbReference>
<evidence type="ECO:0000313" key="4">
    <source>
        <dbReference type="Proteomes" id="UP000614601"/>
    </source>
</evidence>
<evidence type="ECO:0000259" key="1">
    <source>
        <dbReference type="Pfam" id="PF00326"/>
    </source>
</evidence>
<dbReference type="Pfam" id="PF00930">
    <property type="entry name" value="DPPIV_N"/>
    <property type="match status" value="1"/>
</dbReference>
<dbReference type="InterPro" id="IPR029058">
    <property type="entry name" value="AB_hydrolase_fold"/>
</dbReference>
<feature type="domain" description="Dipeptidylpeptidase IV N-terminal" evidence="2">
    <location>
        <begin position="158"/>
        <end position="456"/>
    </location>
</feature>
<accession>A0A811JTW1</accession>
<dbReference type="GO" id="GO:0006508">
    <property type="term" value="P:proteolysis"/>
    <property type="evidence" value="ECO:0007669"/>
    <property type="project" value="InterPro"/>
</dbReference>
<dbReference type="Proteomes" id="UP000783686">
    <property type="component" value="Unassembled WGS sequence"/>
</dbReference>
<gene>
    <name evidence="3" type="ORF">BOKJ2_LOCUS1427</name>
</gene>
<reference evidence="3" key="1">
    <citation type="submission" date="2020-09" db="EMBL/GenBank/DDBJ databases">
        <authorList>
            <person name="Kikuchi T."/>
        </authorList>
    </citation>
    <scope>NUCLEOTIDE SEQUENCE</scope>
    <source>
        <strain evidence="3">SH1</strain>
    </source>
</reference>
<keyword evidence="4" id="KW-1185">Reference proteome</keyword>
<proteinExistence type="predicted"/>
<dbReference type="SUPFAM" id="SSF82171">
    <property type="entry name" value="DPP6 N-terminal domain-like"/>
    <property type="match status" value="1"/>
</dbReference>
<dbReference type="EMBL" id="CAJFCW020000001">
    <property type="protein sequence ID" value="CAG9082966.1"/>
    <property type="molecule type" value="Genomic_DNA"/>
</dbReference>
<organism evidence="3 4">
    <name type="scientific">Bursaphelenchus okinawaensis</name>
    <dbReference type="NCBI Taxonomy" id="465554"/>
    <lineage>
        <taxon>Eukaryota</taxon>
        <taxon>Metazoa</taxon>
        <taxon>Ecdysozoa</taxon>
        <taxon>Nematoda</taxon>
        <taxon>Chromadorea</taxon>
        <taxon>Rhabditida</taxon>
        <taxon>Tylenchina</taxon>
        <taxon>Tylenchomorpha</taxon>
        <taxon>Aphelenchoidea</taxon>
        <taxon>Aphelenchoididae</taxon>
        <taxon>Bursaphelenchus</taxon>
    </lineage>
</organism>
<dbReference type="Gene3D" id="2.140.10.30">
    <property type="entry name" value="Dipeptidylpeptidase IV, N-terminal domain"/>
    <property type="match status" value="1"/>
</dbReference>
<sequence length="806" mass="91441">MAQTDYPKSWAEFKEHSTYWRKKVKKLFGDGLSHIKYLPKLRVNGEDKYNVILAMGSVNTSGSALNTIVYGELYKHEKILLEPLLLADNFGPSTDGRPSAELQMHYERMRGQVGNGVTNFDVDMASGKVFVSTASKLYKYEGGQLTQLCGWTDVEPLNFQYAPIDSRYVAFTSHGRFFIDRDGEHAFSTPEEGDSFISRGTPSFVVQEELERDKGFWWNPREIQLVYEKVDEENVTTLNFAVPGKAPSSPMRYPRVGQPNPRSALHLVTLDKRTGTFEDNPLLVALDDIVSCAEYLSRVNWDAEGKMIYLSLLNRFQKKLTVVGLGRECFSSTNNIDNLLLFIVREEESPVWVNHNNLTYVLPFQDPKAVLMIYGSEKDDKCHLYYSENVIDGESSTMRDRRITSGKWTVVKDVPVVVDVKRMQIYFLATYSSVFRNQLCVCKVQKNAEPKPLTPPDLCYKYDRCDTELSLWPDIGFVCWLSNVSKTPECRFYELMHPQDGGLPSAVMRHTFSIDHPTSPNSSNVSDDCLNPMSPSAMSIDRPISPPINQLYHHEFSKTKLPCGETAFSLVFTPANSPGPFPVVHYVYAGPGLQIVKDSWLTVSQFLKFVAAGYAVVLIDGRGSSNRGIKFESYIKSQLGETEVADQVFVLKKLALRNTFLDMNRVVVTGWSYGGYMALRMLALHPDVYKCACAGGAVVDWKLYDTCYTERYMEFDYDSKYWNANIMSISDKLPEEPNRLLIVHGLIDENVHFAHTEKLIQLLIAAGKPHQLLLFPNERHGVRKADAVEYLHSNMLNFFHNALCLV</sequence>
<dbReference type="OrthoDB" id="16520at2759"/>
<dbReference type="PANTHER" id="PTHR11731:SF193">
    <property type="entry name" value="DIPEPTIDYL PEPTIDASE 9"/>
    <property type="match status" value="1"/>
</dbReference>
<dbReference type="InterPro" id="IPR050278">
    <property type="entry name" value="Serine_Prot_S9B/DPPIV"/>
</dbReference>
<dbReference type="SUPFAM" id="SSF53474">
    <property type="entry name" value="alpha/beta-Hydrolases"/>
    <property type="match status" value="1"/>
</dbReference>
<dbReference type="GO" id="GO:0008239">
    <property type="term" value="F:dipeptidyl-peptidase activity"/>
    <property type="evidence" value="ECO:0007669"/>
    <property type="project" value="TreeGrafter"/>
</dbReference>
<comment type="caution">
    <text evidence="3">The sequence shown here is derived from an EMBL/GenBank/DDBJ whole genome shotgun (WGS) entry which is preliminary data.</text>
</comment>
<evidence type="ECO:0000259" key="2">
    <source>
        <dbReference type="Pfam" id="PF00930"/>
    </source>
</evidence>
<name>A0A811JTW1_9BILA</name>
<dbReference type="Gene3D" id="3.40.50.1820">
    <property type="entry name" value="alpha/beta hydrolase"/>
    <property type="match status" value="1"/>
</dbReference>